<dbReference type="OrthoDB" id="5638726at2"/>
<feature type="transmembrane region" description="Helical" evidence="6">
    <location>
        <begin position="6"/>
        <end position="27"/>
    </location>
</feature>
<dbReference type="Pfam" id="PF01810">
    <property type="entry name" value="LysE"/>
    <property type="match status" value="1"/>
</dbReference>
<dbReference type="InterPro" id="IPR001123">
    <property type="entry name" value="LeuE-type"/>
</dbReference>
<evidence type="ECO:0000256" key="6">
    <source>
        <dbReference type="SAM" id="Phobius"/>
    </source>
</evidence>
<dbReference type="GO" id="GO:0005886">
    <property type="term" value="C:plasma membrane"/>
    <property type="evidence" value="ECO:0007669"/>
    <property type="project" value="UniProtKB-SubCell"/>
</dbReference>
<evidence type="ECO:0000256" key="4">
    <source>
        <dbReference type="ARBA" id="ARBA00022989"/>
    </source>
</evidence>
<keyword evidence="3 6" id="KW-0812">Transmembrane</keyword>
<keyword evidence="2" id="KW-1003">Cell membrane</keyword>
<feature type="transmembrane region" description="Helical" evidence="6">
    <location>
        <begin position="39"/>
        <end position="60"/>
    </location>
</feature>
<protein>
    <submittedName>
        <fullName evidence="7">Homoserine/Threonine efflux protein</fullName>
    </submittedName>
</protein>
<dbReference type="EMBL" id="UGGU01000003">
    <property type="protein sequence ID" value="STO31552.1"/>
    <property type="molecule type" value="Genomic_DNA"/>
</dbReference>
<dbReference type="RefSeq" id="WP_115269956.1">
    <property type="nucleotide sequence ID" value="NZ_UGGU01000003.1"/>
</dbReference>
<sequence>MFLITLKGVITGLILSLPFGPVGIYCMEKTMIEGHKRGYVSALGMVTVDIIYALTALLFMSYVEDLIMRYESLLQILVAIFLIFVGWKKLEKRVKIKKIECTPTGIVKDYFTTFFIALANLSGIFTILVIFTTLKVYSEETFLVAPFIALGIFLGGSIEWFTTTYVIANFTKVLDERKLIKISQLSGGIIFLFGVLILAKNTLKIL</sequence>
<feature type="transmembrane region" description="Helical" evidence="6">
    <location>
        <begin position="179"/>
        <end position="199"/>
    </location>
</feature>
<organism evidence="7 8">
    <name type="scientific">Fusobacterium necrogenes</name>
    <dbReference type="NCBI Taxonomy" id="858"/>
    <lineage>
        <taxon>Bacteria</taxon>
        <taxon>Fusobacteriati</taxon>
        <taxon>Fusobacteriota</taxon>
        <taxon>Fusobacteriia</taxon>
        <taxon>Fusobacteriales</taxon>
        <taxon>Fusobacteriaceae</taxon>
        <taxon>Fusobacterium</taxon>
    </lineage>
</organism>
<feature type="transmembrane region" description="Helical" evidence="6">
    <location>
        <begin position="72"/>
        <end position="90"/>
    </location>
</feature>
<evidence type="ECO:0000256" key="2">
    <source>
        <dbReference type="ARBA" id="ARBA00022475"/>
    </source>
</evidence>
<gene>
    <name evidence="7" type="ORF">NCTC10723_01006</name>
</gene>
<evidence type="ECO:0000313" key="7">
    <source>
        <dbReference type="EMBL" id="STO31552.1"/>
    </source>
</evidence>
<feature type="transmembrane region" description="Helical" evidence="6">
    <location>
        <begin position="143"/>
        <end position="167"/>
    </location>
</feature>
<keyword evidence="5 6" id="KW-0472">Membrane</keyword>
<accession>A0A377GXQ8</accession>
<evidence type="ECO:0000256" key="3">
    <source>
        <dbReference type="ARBA" id="ARBA00022692"/>
    </source>
</evidence>
<dbReference type="GO" id="GO:0015171">
    <property type="term" value="F:amino acid transmembrane transporter activity"/>
    <property type="evidence" value="ECO:0007669"/>
    <property type="project" value="TreeGrafter"/>
</dbReference>
<name>A0A377GXQ8_9FUSO</name>
<evidence type="ECO:0000313" key="8">
    <source>
        <dbReference type="Proteomes" id="UP000255328"/>
    </source>
</evidence>
<feature type="transmembrane region" description="Helical" evidence="6">
    <location>
        <begin position="110"/>
        <end position="131"/>
    </location>
</feature>
<comment type="subcellular location">
    <subcellularLocation>
        <location evidence="1">Cell membrane</location>
        <topology evidence="1">Multi-pass membrane protein</topology>
    </subcellularLocation>
</comment>
<dbReference type="PANTHER" id="PTHR30086">
    <property type="entry name" value="ARGININE EXPORTER PROTEIN ARGO"/>
    <property type="match status" value="1"/>
</dbReference>
<dbReference type="AlphaFoldDB" id="A0A377GXQ8"/>
<proteinExistence type="predicted"/>
<evidence type="ECO:0000256" key="5">
    <source>
        <dbReference type="ARBA" id="ARBA00023136"/>
    </source>
</evidence>
<reference evidence="7 8" key="1">
    <citation type="submission" date="2018-06" db="EMBL/GenBank/DDBJ databases">
        <authorList>
            <consortium name="Pathogen Informatics"/>
            <person name="Doyle S."/>
        </authorList>
    </citation>
    <scope>NUCLEOTIDE SEQUENCE [LARGE SCALE GENOMIC DNA]</scope>
    <source>
        <strain evidence="7 8">NCTC10723</strain>
    </source>
</reference>
<keyword evidence="4 6" id="KW-1133">Transmembrane helix</keyword>
<keyword evidence="8" id="KW-1185">Reference proteome</keyword>
<dbReference type="Proteomes" id="UP000255328">
    <property type="component" value="Unassembled WGS sequence"/>
</dbReference>
<evidence type="ECO:0000256" key="1">
    <source>
        <dbReference type="ARBA" id="ARBA00004651"/>
    </source>
</evidence>
<dbReference type="PANTHER" id="PTHR30086:SF20">
    <property type="entry name" value="ARGININE EXPORTER PROTEIN ARGO-RELATED"/>
    <property type="match status" value="1"/>
</dbReference>